<dbReference type="SUPFAM" id="SSF159065">
    <property type="entry name" value="Dom34/Pelota N-terminal domain-like"/>
    <property type="match status" value="1"/>
</dbReference>
<dbReference type="GO" id="GO:0032790">
    <property type="term" value="P:ribosome disassembly"/>
    <property type="evidence" value="ECO:0007669"/>
    <property type="project" value="TreeGrafter"/>
</dbReference>
<dbReference type="Pfam" id="PF26356">
    <property type="entry name" value="Pelota_N"/>
    <property type="match status" value="1"/>
</dbReference>
<dbReference type="GO" id="GO:0070651">
    <property type="term" value="P:nonfunctional rRNA decay"/>
    <property type="evidence" value="ECO:0007669"/>
    <property type="project" value="TreeGrafter"/>
</dbReference>
<sequence length="97" mass="11389">MKVLKKDFKNNVLEILPQSLEDLWHLEKIIQKGDLLKASTERKIKLEHESFKQKMFLEIEVLKTEFAPYEEALRVLGIIKEGRPKEFLEIGAEHTIS</sequence>
<evidence type="ECO:0000313" key="2">
    <source>
        <dbReference type="EMBL" id="RLG70662.1"/>
    </source>
</evidence>
<dbReference type="SMART" id="SM01194">
    <property type="entry name" value="eRF1_1"/>
    <property type="match status" value="1"/>
</dbReference>
<dbReference type="InterPro" id="IPR004405">
    <property type="entry name" value="TF_pelota"/>
</dbReference>
<dbReference type="GO" id="GO:0005737">
    <property type="term" value="C:cytoplasm"/>
    <property type="evidence" value="ECO:0007669"/>
    <property type="project" value="TreeGrafter"/>
</dbReference>
<comment type="caution">
    <text evidence="2">The sequence shown here is derived from an EMBL/GenBank/DDBJ whole genome shotgun (WGS) entry which is preliminary data.</text>
</comment>
<evidence type="ECO:0000259" key="1">
    <source>
        <dbReference type="SMART" id="SM01194"/>
    </source>
</evidence>
<organism evidence="2 3">
    <name type="scientific">Candidatus Iainarchaeum sp</name>
    <dbReference type="NCBI Taxonomy" id="3101447"/>
    <lineage>
        <taxon>Archaea</taxon>
        <taxon>Candidatus Iainarchaeota</taxon>
        <taxon>Candidatus Iainarchaeia</taxon>
        <taxon>Candidatus Iainarchaeales</taxon>
        <taxon>Candidatus Iainarchaeaceae</taxon>
        <taxon>Candidatus Iainarchaeum</taxon>
    </lineage>
</organism>
<feature type="domain" description="eRF1/Pelota-like N-terminal" evidence="1">
    <location>
        <begin position="1"/>
        <end position="93"/>
    </location>
</feature>
<dbReference type="Proteomes" id="UP000278031">
    <property type="component" value="Unassembled WGS sequence"/>
</dbReference>
<dbReference type="AlphaFoldDB" id="A0A497JKJ1"/>
<reference evidence="2 3" key="1">
    <citation type="submission" date="2018-06" db="EMBL/GenBank/DDBJ databases">
        <title>Extensive metabolic versatility and redundancy in microbially diverse, dynamic hydrothermal sediments.</title>
        <authorList>
            <person name="Dombrowski N."/>
            <person name="Teske A."/>
            <person name="Baker B.J."/>
        </authorList>
    </citation>
    <scope>NUCLEOTIDE SEQUENCE [LARGE SCALE GENOMIC DNA]</scope>
    <source>
        <strain evidence="2">B51_G17</strain>
    </source>
</reference>
<proteinExistence type="predicted"/>
<feature type="non-terminal residue" evidence="2">
    <location>
        <position position="97"/>
    </location>
</feature>
<dbReference type="InterPro" id="IPR005140">
    <property type="entry name" value="eRF1_Pelota-like_N"/>
</dbReference>
<dbReference type="GO" id="GO:0070481">
    <property type="term" value="P:nuclear-transcribed mRNA catabolic process, non-stop decay"/>
    <property type="evidence" value="ECO:0007669"/>
    <property type="project" value="InterPro"/>
</dbReference>
<dbReference type="InterPro" id="IPR038069">
    <property type="entry name" value="Pelota/DOM34_N"/>
</dbReference>
<accession>A0A497JKJ1</accession>
<dbReference type="PANTHER" id="PTHR10853:SF0">
    <property type="entry name" value="PROTEIN PELOTA HOMOLOG"/>
    <property type="match status" value="1"/>
</dbReference>
<dbReference type="GO" id="GO:0070966">
    <property type="term" value="P:nuclear-transcribed mRNA catabolic process, no-go decay"/>
    <property type="evidence" value="ECO:0007669"/>
    <property type="project" value="InterPro"/>
</dbReference>
<dbReference type="PANTHER" id="PTHR10853">
    <property type="entry name" value="PELOTA"/>
    <property type="match status" value="1"/>
</dbReference>
<dbReference type="Gene3D" id="2.30.30.870">
    <property type="entry name" value="Pelota, domain A"/>
    <property type="match status" value="1"/>
</dbReference>
<dbReference type="EMBL" id="QMWP01000041">
    <property type="protein sequence ID" value="RLG70662.1"/>
    <property type="molecule type" value="Genomic_DNA"/>
</dbReference>
<dbReference type="InterPro" id="IPR058547">
    <property type="entry name" value="Pelota_N"/>
</dbReference>
<gene>
    <name evidence="2" type="ORF">DRO04_01440</name>
</gene>
<protein>
    <submittedName>
        <fullName evidence="2">mRNA surveillance protein Pelota</fullName>
    </submittedName>
</protein>
<dbReference type="GO" id="GO:0071025">
    <property type="term" value="P:RNA surveillance"/>
    <property type="evidence" value="ECO:0007669"/>
    <property type="project" value="InterPro"/>
</dbReference>
<name>A0A497JKJ1_9ARCH</name>
<evidence type="ECO:0000313" key="3">
    <source>
        <dbReference type="Proteomes" id="UP000278031"/>
    </source>
</evidence>